<gene>
    <name evidence="1" type="ORF">A4R26_04685</name>
</gene>
<reference evidence="2" key="1">
    <citation type="submission" date="2016-04" db="EMBL/GenBank/DDBJ databases">
        <authorList>
            <person name="Chen L."/>
            <person name="Zhuang W."/>
            <person name="Wang G."/>
        </authorList>
    </citation>
    <scope>NUCLEOTIDE SEQUENCE [LARGE SCALE GENOMIC DNA]</scope>
    <source>
        <strain evidence="2">208</strain>
    </source>
</reference>
<sequence>MLNKSINIFFFKMNNKIKVPGSPGYNVYTHCYTALKHIGYIRFIEYICYFLKKCDHTEDKLLQVTLLSKKYRLKV</sequence>
<proteinExistence type="predicted"/>
<evidence type="ECO:0000313" key="1">
    <source>
        <dbReference type="EMBL" id="OQP56461.1"/>
    </source>
</evidence>
<dbReference type="EMBL" id="LWBP01000199">
    <property type="protein sequence ID" value="OQP56461.1"/>
    <property type="molecule type" value="Genomic_DNA"/>
</dbReference>
<keyword evidence="2" id="KW-1185">Reference proteome</keyword>
<dbReference type="Proteomes" id="UP000192276">
    <property type="component" value="Unassembled WGS sequence"/>
</dbReference>
<protein>
    <submittedName>
        <fullName evidence="1">Uncharacterized protein</fullName>
    </submittedName>
</protein>
<evidence type="ECO:0000313" key="2">
    <source>
        <dbReference type="Proteomes" id="UP000192276"/>
    </source>
</evidence>
<dbReference type="AlphaFoldDB" id="A0A1V9FDU5"/>
<accession>A0A1V9FDU5</accession>
<organism evidence="1 2">
    <name type="scientific">Niastella populi</name>
    <dbReference type="NCBI Taxonomy" id="550983"/>
    <lineage>
        <taxon>Bacteria</taxon>
        <taxon>Pseudomonadati</taxon>
        <taxon>Bacteroidota</taxon>
        <taxon>Chitinophagia</taxon>
        <taxon>Chitinophagales</taxon>
        <taxon>Chitinophagaceae</taxon>
        <taxon>Niastella</taxon>
    </lineage>
</organism>
<name>A0A1V9FDU5_9BACT</name>
<comment type="caution">
    <text evidence="1">The sequence shown here is derived from an EMBL/GenBank/DDBJ whole genome shotgun (WGS) entry which is preliminary data.</text>
</comment>